<protein>
    <recommendedName>
        <fullName evidence="4">DUF1344 domain-containing protein</fullName>
    </recommendedName>
</protein>
<sequence>MRIFAAAMGLFMLASSAFALDAEGTVSNVDPEKLTITLDNGQTYKLPGEMDVSAIEPGMSVILAYREVDDGVKQITDMLLPE</sequence>
<accession>A0A1H4MZL4</accession>
<dbReference type="AlphaFoldDB" id="A0A1H4MZL4"/>
<evidence type="ECO:0000313" key="2">
    <source>
        <dbReference type="EMBL" id="SEB88501.1"/>
    </source>
</evidence>
<dbReference type="EMBL" id="FNSL01000001">
    <property type="protein sequence ID" value="SEB88501.1"/>
    <property type="molecule type" value="Genomic_DNA"/>
</dbReference>
<evidence type="ECO:0000313" key="3">
    <source>
        <dbReference type="Proteomes" id="UP000199064"/>
    </source>
</evidence>
<proteinExistence type="predicted"/>
<name>A0A1H4MZL4_9HYPH</name>
<evidence type="ECO:0000256" key="1">
    <source>
        <dbReference type="SAM" id="SignalP"/>
    </source>
</evidence>
<dbReference type="InterPro" id="IPR009780">
    <property type="entry name" value="DUF1344"/>
</dbReference>
<evidence type="ECO:0008006" key="4">
    <source>
        <dbReference type="Google" id="ProtNLM"/>
    </source>
</evidence>
<dbReference type="Pfam" id="PF07076">
    <property type="entry name" value="DUF1344"/>
    <property type="match status" value="1"/>
</dbReference>
<dbReference type="Proteomes" id="UP000199064">
    <property type="component" value="Unassembled WGS sequence"/>
</dbReference>
<keyword evidence="3" id="KW-1185">Reference proteome</keyword>
<reference evidence="3" key="1">
    <citation type="submission" date="2016-10" db="EMBL/GenBank/DDBJ databases">
        <authorList>
            <person name="Varghese N."/>
            <person name="Submissions S."/>
        </authorList>
    </citation>
    <scope>NUCLEOTIDE SEQUENCE [LARGE SCALE GENOMIC DNA]</scope>
    <source>
        <strain evidence="3">ES.061</strain>
    </source>
</reference>
<feature type="signal peptide" evidence="1">
    <location>
        <begin position="1"/>
        <end position="19"/>
    </location>
</feature>
<organism evidence="2 3">
    <name type="scientific">Nitratireductor aquibiodomus</name>
    <dbReference type="NCBI Taxonomy" id="204799"/>
    <lineage>
        <taxon>Bacteria</taxon>
        <taxon>Pseudomonadati</taxon>
        <taxon>Pseudomonadota</taxon>
        <taxon>Alphaproteobacteria</taxon>
        <taxon>Hyphomicrobiales</taxon>
        <taxon>Phyllobacteriaceae</taxon>
        <taxon>Nitratireductor</taxon>
    </lineage>
</organism>
<keyword evidence="1" id="KW-0732">Signal</keyword>
<dbReference type="RefSeq" id="WP_007009840.1">
    <property type="nucleotide sequence ID" value="NZ_FNSL01000001.1"/>
</dbReference>
<gene>
    <name evidence="2" type="ORF">SAMN05216452_3548</name>
</gene>
<feature type="chain" id="PRO_5011776932" description="DUF1344 domain-containing protein" evidence="1">
    <location>
        <begin position="20"/>
        <end position="82"/>
    </location>
</feature>